<dbReference type="EMBL" id="KC977571">
    <property type="protein sequence ID" value="AGO84467.1"/>
    <property type="molecule type" value="Genomic_DNA"/>
</dbReference>
<evidence type="ECO:0000313" key="3">
    <source>
        <dbReference type="Proteomes" id="UP000204584"/>
    </source>
</evidence>
<dbReference type="Proteomes" id="UP000204584">
    <property type="component" value="Segment"/>
</dbReference>
<protein>
    <submittedName>
        <fullName evidence="2">Ankyrin repeat domain containing protein</fullName>
    </submittedName>
</protein>
<keyword evidence="3" id="KW-1185">Reference proteome</keyword>
<dbReference type="InterPro" id="IPR036770">
    <property type="entry name" value="Ankyrin_rpt-contain_sf"/>
</dbReference>
<dbReference type="InterPro" id="IPR001810">
    <property type="entry name" value="F-box_dom"/>
</dbReference>
<dbReference type="InterPro" id="IPR036047">
    <property type="entry name" value="F-box-like_dom_sf"/>
</dbReference>
<dbReference type="Pfam" id="PF12937">
    <property type="entry name" value="F-box-like"/>
    <property type="match status" value="1"/>
</dbReference>
<dbReference type="GeneID" id="16606254"/>
<dbReference type="Gene3D" id="1.25.40.20">
    <property type="entry name" value="Ankyrin repeat-containing domain"/>
    <property type="match status" value="1"/>
</dbReference>
<dbReference type="RefSeq" id="YP_008437538.1">
    <property type="nucleotide sequence ID" value="NC_022098.1"/>
</dbReference>
<dbReference type="SUPFAM" id="SSF48403">
    <property type="entry name" value="Ankyrin repeat"/>
    <property type="match status" value="1"/>
</dbReference>
<dbReference type="PANTHER" id="PTHR46586:SF3">
    <property type="entry name" value="ANKYRIN REPEAT-CONTAINING PROTEIN"/>
    <property type="match status" value="1"/>
</dbReference>
<dbReference type="InterPro" id="IPR052050">
    <property type="entry name" value="SecEffector_AnkRepeat"/>
</dbReference>
<dbReference type="Gene3D" id="1.20.1280.50">
    <property type="match status" value="1"/>
</dbReference>
<accession>S4W222</accession>
<reference evidence="2 3" key="1">
    <citation type="journal article" date="2013" name="Science">
        <title>Pandoraviruses: amoeba viruses with genomes up to 2.5 Mb reaching that of parasitic eukaryotes.</title>
        <authorList>
            <person name="Philippe N."/>
            <person name="Legendre M."/>
            <person name="Doutre G."/>
            <person name="Coute Y."/>
            <person name="Poirot O."/>
            <person name="Lescot M."/>
            <person name="Arslan D."/>
            <person name="Seltzer V."/>
            <person name="Bertaux L."/>
            <person name="Bruley C."/>
            <person name="Garin J."/>
            <person name="Claverie J.M."/>
            <person name="Abergel C."/>
        </authorList>
    </citation>
    <scope>NUCLEOTIDE SEQUENCE [LARGE SCALE GENOMIC DNA]</scope>
</reference>
<feature type="domain" description="F-box" evidence="1">
    <location>
        <begin position="1"/>
        <end position="39"/>
    </location>
</feature>
<name>S4W222_9VIRU</name>
<gene>
    <name evidence="2" type="ORF">psal_cds_599</name>
</gene>
<proteinExistence type="predicted"/>
<dbReference type="KEGG" id="vg:16606254"/>
<evidence type="ECO:0000259" key="1">
    <source>
        <dbReference type="Pfam" id="PF12937"/>
    </source>
</evidence>
<dbReference type="PANTHER" id="PTHR46586">
    <property type="entry name" value="ANKYRIN REPEAT-CONTAINING PROTEIN"/>
    <property type="match status" value="1"/>
</dbReference>
<dbReference type="SUPFAM" id="SSF81383">
    <property type="entry name" value="F-box domain"/>
    <property type="match status" value="1"/>
</dbReference>
<evidence type="ECO:0000313" key="2">
    <source>
        <dbReference type="EMBL" id="AGO84467.1"/>
    </source>
</evidence>
<sequence length="370" mass="40435">MDNLPDEVLALVFAFMCCPERARWVVPVCRRWRAVACDRGAVGRPMCTENGPPRVGGDPELARQNKRKRICKAALCLGHLDCLAYARPSDGTFDKSLWHTAARYPVDAAALDTLDKTTTDGAYWYDDVLRMAIDYGRTTCVSLALAKGAQFGEPEECHCMHLRFCTHTGGRWICGATDPQAHAACLRLILEVGQEVDDDACFEAVAAGHTECLGVLLDHGHTCCINAPIRAAADGRVDLLRLIRKLDDDARGWNPEVLLRAARNGHADCVLYLCETGCAWDAVTCAKAAKAASADCLRILRESGCPWDARTTASAALHGSLDCLRYAHENGCPWDNKTWSAATKGSHVECIAYLRDHGCPRSQPPADNRP</sequence>
<organism evidence="2 3">
    <name type="scientific">Pandoravirus salinus</name>
    <dbReference type="NCBI Taxonomy" id="1349410"/>
    <lineage>
        <taxon>Viruses</taxon>
        <taxon>Pandoravirus</taxon>
    </lineage>
</organism>